<protein>
    <submittedName>
        <fullName evidence="1">FbpB family small basic protein</fullName>
    </submittedName>
</protein>
<evidence type="ECO:0000313" key="1">
    <source>
        <dbReference type="EMBL" id="KAB2331111.1"/>
    </source>
</evidence>
<proteinExistence type="predicted"/>
<evidence type="ECO:0000313" key="2">
    <source>
        <dbReference type="Proteomes" id="UP000481030"/>
    </source>
</evidence>
<comment type="caution">
    <text evidence="1">The sequence shown here is derived from an EMBL/GenBank/DDBJ whole genome shotgun (WGS) entry which is preliminary data.</text>
</comment>
<reference evidence="1 2" key="1">
    <citation type="journal article" date="2016" name="Antonie Van Leeuwenhoek">
        <title>Bacillus depressus sp. nov., isolated from soil of a sunflower field.</title>
        <authorList>
            <person name="Wei X."/>
            <person name="Xin D."/>
            <person name="Xin Y."/>
            <person name="Zhang H."/>
            <person name="Wang T."/>
            <person name="Zhang J."/>
        </authorList>
    </citation>
    <scope>NUCLEOTIDE SEQUENCE [LARGE SCALE GENOMIC DNA]</scope>
    <source>
        <strain evidence="1 2">BZ1</strain>
    </source>
</reference>
<keyword evidence="2" id="KW-1185">Reference proteome</keyword>
<dbReference type="InterPro" id="IPR025004">
    <property type="entry name" value="SenN/SenS"/>
</dbReference>
<dbReference type="EMBL" id="WBOS01000012">
    <property type="protein sequence ID" value="KAB2331111.1"/>
    <property type="molecule type" value="Genomic_DNA"/>
</dbReference>
<name>A0A6L3V355_9BACI</name>
<dbReference type="Pfam" id="PF13040">
    <property type="entry name" value="Fur_reg_FbpB"/>
    <property type="match status" value="1"/>
</dbReference>
<organism evidence="1 2">
    <name type="scientific">Cytobacillus depressus</name>
    <dbReference type="NCBI Taxonomy" id="1602942"/>
    <lineage>
        <taxon>Bacteria</taxon>
        <taxon>Bacillati</taxon>
        <taxon>Bacillota</taxon>
        <taxon>Bacilli</taxon>
        <taxon>Bacillales</taxon>
        <taxon>Bacillaceae</taxon>
        <taxon>Cytobacillus</taxon>
    </lineage>
</organism>
<sequence length="53" mass="6476">MSRKRVTLSSLISKNREELLRDREQLDEIEKRIDNKHIITKKKTSRFGLRYNM</sequence>
<accession>A0A6L3V355</accession>
<gene>
    <name evidence="1" type="ORF">F7731_18695</name>
</gene>
<dbReference type="AlphaFoldDB" id="A0A6L3V355"/>
<dbReference type="Proteomes" id="UP000481030">
    <property type="component" value="Unassembled WGS sequence"/>
</dbReference>
<dbReference type="RefSeq" id="WP_151536307.1">
    <property type="nucleotide sequence ID" value="NZ_WBOS01000012.1"/>
</dbReference>